<dbReference type="EC" id="1.14.16.1" evidence="3"/>
<dbReference type="InterPro" id="IPR019774">
    <property type="entry name" value="Aromatic-AA_hydroxylase_C"/>
</dbReference>
<dbReference type="InterPro" id="IPR036951">
    <property type="entry name" value="ArAA_hydroxylase_sf"/>
</dbReference>
<dbReference type="EMBL" id="CAHIKZ030005382">
    <property type="protein sequence ID" value="CAE1323753.1"/>
    <property type="molecule type" value="Genomic_DNA"/>
</dbReference>
<dbReference type="PANTHER" id="PTHR11473:SF24">
    <property type="entry name" value="PHENYLALANINE-4-HYDROXYLASE"/>
    <property type="match status" value="1"/>
</dbReference>
<evidence type="ECO:0000259" key="8">
    <source>
        <dbReference type="Pfam" id="PF00351"/>
    </source>
</evidence>
<comment type="similarity">
    <text evidence="2">Belongs to the biopterin-dependent aromatic amino acid hydroxylase family.</text>
</comment>
<comment type="caution">
    <text evidence="9">The sequence shown here is derived from an EMBL/GenBank/DDBJ whole genome shotgun (WGS) entry which is preliminary data.</text>
</comment>
<dbReference type="InterPro" id="IPR045865">
    <property type="entry name" value="ACT-like_dom_sf"/>
</dbReference>
<evidence type="ECO:0000313" key="9">
    <source>
        <dbReference type="EMBL" id="CAE1323753.1"/>
    </source>
</evidence>
<dbReference type="GO" id="GO:0005506">
    <property type="term" value="F:iron ion binding"/>
    <property type="evidence" value="ECO:0007669"/>
    <property type="project" value="InterPro"/>
</dbReference>
<evidence type="ECO:0000256" key="1">
    <source>
        <dbReference type="ARBA" id="ARBA00001954"/>
    </source>
</evidence>
<reference evidence="9" key="1">
    <citation type="submission" date="2021-01" db="EMBL/GenBank/DDBJ databases">
        <authorList>
            <person name="Li R."/>
            <person name="Bekaert M."/>
        </authorList>
    </citation>
    <scope>NUCLEOTIDE SEQUENCE</scope>
    <source>
        <strain evidence="9">Farmed</strain>
    </source>
</reference>
<dbReference type="Gene3D" id="1.10.800.10">
    <property type="entry name" value="Aromatic amino acid hydroxylase"/>
    <property type="match status" value="1"/>
</dbReference>
<feature type="domain" description="Biopterin-dependent aromatic amino acid hydroxylase family profile" evidence="8">
    <location>
        <begin position="80"/>
        <end position="109"/>
    </location>
</feature>
<evidence type="ECO:0000256" key="6">
    <source>
        <dbReference type="ARBA" id="ARBA00023004"/>
    </source>
</evidence>
<proteinExistence type="inferred from homology"/>
<dbReference type="Pfam" id="PF00351">
    <property type="entry name" value="Biopterin_H"/>
    <property type="match status" value="1"/>
</dbReference>
<gene>
    <name evidence="9" type="ORF">SPHA_73646</name>
</gene>
<evidence type="ECO:0000256" key="2">
    <source>
        <dbReference type="ARBA" id="ARBA00009712"/>
    </source>
</evidence>
<evidence type="ECO:0000256" key="7">
    <source>
        <dbReference type="ARBA" id="ARBA00023033"/>
    </source>
</evidence>
<keyword evidence="6" id="KW-0408">Iron</keyword>
<organism evidence="9 10">
    <name type="scientific">Acanthosepion pharaonis</name>
    <name type="common">Pharaoh cuttlefish</name>
    <name type="synonym">Sepia pharaonis</name>
    <dbReference type="NCBI Taxonomy" id="158019"/>
    <lineage>
        <taxon>Eukaryota</taxon>
        <taxon>Metazoa</taxon>
        <taxon>Spiralia</taxon>
        <taxon>Lophotrochozoa</taxon>
        <taxon>Mollusca</taxon>
        <taxon>Cephalopoda</taxon>
        <taxon>Coleoidea</taxon>
        <taxon>Decapodiformes</taxon>
        <taxon>Sepiida</taxon>
        <taxon>Sepiina</taxon>
        <taxon>Sepiidae</taxon>
        <taxon>Acanthosepion</taxon>
    </lineage>
</organism>
<keyword evidence="4" id="KW-0479">Metal-binding</keyword>
<keyword evidence="7" id="KW-0503">Monooxygenase</keyword>
<dbReference type="SUPFAM" id="SSF55021">
    <property type="entry name" value="ACT-like"/>
    <property type="match status" value="1"/>
</dbReference>
<keyword evidence="5 9" id="KW-0560">Oxidoreductase</keyword>
<sequence>MLPGLGSRLSYFLSFREHDVTLGHIESRISREGYSSYDFFVTCDNSQKKLKEAINALKSKASSIQILSRQPEDGNKTEIPWFPRKIADLDKFANSILTYGAELDADHPVSSTSPPFFLYLQFCLSFIHSLPTALATINKLTTSFSPVPYTPGEGGGWGKQA</sequence>
<keyword evidence="10" id="KW-1185">Reference proteome</keyword>
<evidence type="ECO:0000256" key="5">
    <source>
        <dbReference type="ARBA" id="ARBA00023002"/>
    </source>
</evidence>
<accession>A0A812EMJ1</accession>
<dbReference type="PANTHER" id="PTHR11473">
    <property type="entry name" value="AROMATIC AMINO ACID HYDROXYLASE"/>
    <property type="match status" value="1"/>
</dbReference>
<dbReference type="GO" id="GO:0004505">
    <property type="term" value="F:phenylalanine 4-monooxygenase activity"/>
    <property type="evidence" value="ECO:0007669"/>
    <property type="project" value="UniProtKB-EC"/>
</dbReference>
<evidence type="ECO:0000256" key="3">
    <source>
        <dbReference type="ARBA" id="ARBA00011995"/>
    </source>
</evidence>
<evidence type="ECO:0000313" key="10">
    <source>
        <dbReference type="Proteomes" id="UP000597762"/>
    </source>
</evidence>
<dbReference type="OrthoDB" id="983542at2759"/>
<evidence type="ECO:0000256" key="4">
    <source>
        <dbReference type="ARBA" id="ARBA00022723"/>
    </source>
</evidence>
<comment type="cofactor">
    <cofactor evidence="1">
        <name>Fe(2+)</name>
        <dbReference type="ChEBI" id="CHEBI:29033"/>
    </cofactor>
</comment>
<dbReference type="InterPro" id="IPR001273">
    <property type="entry name" value="ArAA_hydroxylase"/>
</dbReference>
<name>A0A812EMJ1_ACAPH</name>
<dbReference type="AlphaFoldDB" id="A0A812EMJ1"/>
<dbReference type="Proteomes" id="UP000597762">
    <property type="component" value="Unassembled WGS sequence"/>
</dbReference>
<dbReference type="SUPFAM" id="SSF56534">
    <property type="entry name" value="Aromatic aminoacid monoxygenases, catalytic and oligomerization domains"/>
    <property type="match status" value="1"/>
</dbReference>
<protein>
    <recommendedName>
        <fullName evidence="3">phenylalanine 4-monooxygenase</fullName>
        <ecNumber evidence="3">1.14.16.1</ecNumber>
    </recommendedName>
</protein>
<dbReference type="InterPro" id="IPR036329">
    <property type="entry name" value="Aro-AA_hydroxylase_C_sf"/>
</dbReference>